<evidence type="ECO:0000313" key="1">
    <source>
        <dbReference type="EMBL" id="AEA59397.1"/>
    </source>
</evidence>
<dbReference type="eggNOG" id="COG3562">
    <property type="taxonomic scope" value="Bacteria"/>
</dbReference>
<dbReference type="GO" id="GO:0000271">
    <property type="term" value="P:polysaccharide biosynthetic process"/>
    <property type="evidence" value="ECO:0007669"/>
    <property type="project" value="InterPro"/>
</dbReference>
<dbReference type="STRING" id="999541.bgla_1g07050"/>
<protein>
    <submittedName>
        <fullName evidence="1">WcbO</fullName>
    </submittedName>
</protein>
<dbReference type="InterPro" id="IPR007833">
    <property type="entry name" value="Capsule_polysaccharide_synth"/>
</dbReference>
<dbReference type="RefSeq" id="WP_013696753.1">
    <property type="nucleotide sequence ID" value="NC_015381.1"/>
</dbReference>
<dbReference type="CDD" id="cd16441">
    <property type="entry name" value="beta_Kdo_transferase_KpsS"/>
    <property type="match status" value="1"/>
</dbReference>
<keyword evidence="2" id="KW-1185">Reference proteome</keyword>
<reference evidence="1 2" key="1">
    <citation type="journal article" date="2011" name="J. Bacteriol.">
        <title>Complete genome sequence of Burkholderia gladioli BSR3.</title>
        <authorList>
            <person name="Seo Y.S."/>
            <person name="Lim J."/>
            <person name="Choi B.S."/>
            <person name="Kim H."/>
            <person name="Goo E."/>
            <person name="Lee B."/>
            <person name="Lim J.S."/>
            <person name="Choi I.Y."/>
            <person name="Moon J.S."/>
            <person name="Kim J."/>
            <person name="Hwang I."/>
        </authorList>
    </citation>
    <scope>NUCLEOTIDE SEQUENCE [LARGE SCALE GENOMIC DNA]</scope>
    <source>
        <strain evidence="1 2">BSR3</strain>
    </source>
</reference>
<proteinExistence type="predicted"/>
<dbReference type="HOGENOM" id="CLU_040135_1_0_4"/>
<dbReference type="KEGG" id="bgd:bgla_1g07050"/>
<dbReference type="Pfam" id="PF05159">
    <property type="entry name" value="Capsule_synth"/>
    <property type="match status" value="1"/>
</dbReference>
<organism evidence="1 2">
    <name type="scientific">Burkholderia gladioli (strain BSR3)</name>
    <dbReference type="NCBI Taxonomy" id="999541"/>
    <lineage>
        <taxon>Bacteria</taxon>
        <taxon>Pseudomonadati</taxon>
        <taxon>Pseudomonadota</taxon>
        <taxon>Betaproteobacteria</taxon>
        <taxon>Burkholderiales</taxon>
        <taxon>Burkholderiaceae</taxon>
        <taxon>Burkholderia</taxon>
    </lineage>
</organism>
<dbReference type="Proteomes" id="UP000008316">
    <property type="component" value="Chromosome 1"/>
</dbReference>
<evidence type="ECO:0000313" key="2">
    <source>
        <dbReference type="Proteomes" id="UP000008316"/>
    </source>
</evidence>
<accession>F2LAL0</accession>
<dbReference type="EMBL" id="CP002599">
    <property type="protein sequence ID" value="AEA59397.1"/>
    <property type="molecule type" value="Genomic_DNA"/>
</dbReference>
<gene>
    <name evidence="1" type="ordered locus">bgla_1g07050</name>
</gene>
<name>F2LAL0_BURGS</name>
<dbReference type="GO" id="GO:0015774">
    <property type="term" value="P:polysaccharide transport"/>
    <property type="evidence" value="ECO:0007669"/>
    <property type="project" value="InterPro"/>
</dbReference>
<sequence>MPRSYLVLQGTASRFFSRLADVLVEHGHAALRVNFCGGDWLYSDGTKPALNYSGKLSELPGWYIELVARERITDIVMFGDCREVHRPLHPIAEQYGLRVHVFEEGYVRPHWITLESHGVNGRSRMPRDPAEYLRLREHIPAAEPGEPTGYNLYERVFHDISYRVANALLAWRFPRYRSHRPRNGVVEYGGLAFRALLQGRHRRQAERVTRELFDAGLPYYLFPLQLNSDAQIVVHSPFEGVRDAIDYVVRSFARHAPRDAILLIKNHPLDTGMIEYHRFALSIAREVGIGERIRFINSGHLPTLLERSRGVVVVNSTVGLSALHHERPLIALGAAIYNMPGLTWQGRLDDFWHQGELPDMILYHAFLDYVMHHTQINGDFYTRTGIEMAVRGAVERLERADA</sequence>
<dbReference type="AlphaFoldDB" id="F2LAL0"/>